<dbReference type="EMBL" id="MGIA01000018">
    <property type="protein sequence ID" value="OGM81017.1"/>
    <property type="molecule type" value="Genomic_DNA"/>
</dbReference>
<protein>
    <submittedName>
        <fullName evidence="7">TspO protein</fullName>
    </submittedName>
</protein>
<feature type="transmembrane region" description="Helical" evidence="6">
    <location>
        <begin position="78"/>
        <end position="98"/>
    </location>
</feature>
<evidence type="ECO:0000256" key="4">
    <source>
        <dbReference type="ARBA" id="ARBA00022989"/>
    </source>
</evidence>
<dbReference type="CDD" id="cd15904">
    <property type="entry name" value="TSPO_MBR"/>
    <property type="match status" value="1"/>
</dbReference>
<dbReference type="STRING" id="1802540.A2393_01985"/>
<reference evidence="7 8" key="1">
    <citation type="journal article" date="2016" name="Nat. Commun.">
        <title>Thousands of microbial genomes shed light on interconnected biogeochemical processes in an aquifer system.</title>
        <authorList>
            <person name="Anantharaman K."/>
            <person name="Brown C.T."/>
            <person name="Hug L.A."/>
            <person name="Sharon I."/>
            <person name="Castelle C.J."/>
            <person name="Probst A.J."/>
            <person name="Thomas B.C."/>
            <person name="Singh A."/>
            <person name="Wilkins M.J."/>
            <person name="Karaoz U."/>
            <person name="Brodie E.L."/>
            <person name="Williams K.H."/>
            <person name="Hubbard S.S."/>
            <person name="Banfield J.F."/>
        </authorList>
    </citation>
    <scope>NUCLEOTIDE SEQUENCE [LARGE SCALE GENOMIC DNA]</scope>
</reference>
<feature type="transmembrane region" description="Helical" evidence="6">
    <location>
        <begin position="46"/>
        <end position="66"/>
    </location>
</feature>
<evidence type="ECO:0000256" key="2">
    <source>
        <dbReference type="ARBA" id="ARBA00007524"/>
    </source>
</evidence>
<evidence type="ECO:0000313" key="8">
    <source>
        <dbReference type="Proteomes" id="UP000178937"/>
    </source>
</evidence>
<evidence type="ECO:0000313" key="7">
    <source>
        <dbReference type="EMBL" id="OGM81017.1"/>
    </source>
</evidence>
<dbReference type="InterPro" id="IPR004307">
    <property type="entry name" value="TspO_MBR"/>
</dbReference>
<dbReference type="GO" id="GO:0016020">
    <property type="term" value="C:membrane"/>
    <property type="evidence" value="ECO:0007669"/>
    <property type="project" value="UniProtKB-SubCell"/>
</dbReference>
<dbReference type="PANTHER" id="PTHR10057">
    <property type="entry name" value="PERIPHERAL-TYPE BENZODIAZEPINE RECEPTOR"/>
    <property type="match status" value="1"/>
</dbReference>
<evidence type="ECO:0000256" key="6">
    <source>
        <dbReference type="SAM" id="Phobius"/>
    </source>
</evidence>
<evidence type="ECO:0000256" key="1">
    <source>
        <dbReference type="ARBA" id="ARBA00004141"/>
    </source>
</evidence>
<dbReference type="InterPro" id="IPR038330">
    <property type="entry name" value="TspO/MBR-related_sf"/>
</dbReference>
<dbReference type="Proteomes" id="UP000178937">
    <property type="component" value="Unassembled WGS sequence"/>
</dbReference>
<dbReference type="GO" id="GO:0033013">
    <property type="term" value="P:tetrapyrrole metabolic process"/>
    <property type="evidence" value="ECO:0007669"/>
    <property type="project" value="UniProtKB-ARBA"/>
</dbReference>
<proteinExistence type="inferred from homology"/>
<gene>
    <name evidence="7" type="ORF">A2393_01985</name>
</gene>
<keyword evidence="4 6" id="KW-1133">Transmembrane helix</keyword>
<dbReference type="PIRSF" id="PIRSF005859">
    <property type="entry name" value="PBR"/>
    <property type="match status" value="1"/>
</dbReference>
<dbReference type="AlphaFoldDB" id="A0A1F8CXE5"/>
<sequence length="157" mass="18017">MSKTLKLSASILICLLVGMIGSLITYPAIPTWYAGLVKPIFSPPGWLFGPVWTILYILMGVSLFIVWKKGTKDKKVRLALKFFGIQLFLNGIWSPIFFGLKNPLFAFMVIILMWFFIRKTIIAFAEIDKKASRLLYPYLVWVSFASVLNFSVWLLNR</sequence>
<keyword evidence="5 6" id="KW-0472">Membrane</keyword>
<evidence type="ECO:0000256" key="5">
    <source>
        <dbReference type="ARBA" id="ARBA00023136"/>
    </source>
</evidence>
<accession>A0A1F8CXE5</accession>
<organism evidence="7 8">
    <name type="scientific">Candidatus Woesebacteria bacterium RIFOXYB1_FULL_41_13</name>
    <dbReference type="NCBI Taxonomy" id="1802540"/>
    <lineage>
        <taxon>Bacteria</taxon>
        <taxon>Candidatus Woeseibacteriota</taxon>
    </lineage>
</organism>
<dbReference type="Gene3D" id="1.20.1260.100">
    <property type="entry name" value="TspO/MBR protein"/>
    <property type="match status" value="1"/>
</dbReference>
<name>A0A1F8CXE5_9BACT</name>
<dbReference type="PANTHER" id="PTHR10057:SF0">
    <property type="entry name" value="TRANSLOCATOR PROTEIN"/>
    <property type="match status" value="1"/>
</dbReference>
<feature type="transmembrane region" description="Helical" evidence="6">
    <location>
        <begin position="7"/>
        <end position="26"/>
    </location>
</feature>
<feature type="transmembrane region" description="Helical" evidence="6">
    <location>
        <begin position="104"/>
        <end position="122"/>
    </location>
</feature>
<evidence type="ECO:0000256" key="3">
    <source>
        <dbReference type="ARBA" id="ARBA00022692"/>
    </source>
</evidence>
<dbReference type="Pfam" id="PF03073">
    <property type="entry name" value="TspO_MBR"/>
    <property type="match status" value="1"/>
</dbReference>
<comment type="caution">
    <text evidence="7">The sequence shown here is derived from an EMBL/GenBank/DDBJ whole genome shotgun (WGS) entry which is preliminary data.</text>
</comment>
<comment type="subcellular location">
    <subcellularLocation>
        <location evidence="1">Membrane</location>
        <topology evidence="1">Multi-pass membrane protein</topology>
    </subcellularLocation>
</comment>
<comment type="similarity">
    <text evidence="2">Belongs to the TspO/BZRP family.</text>
</comment>
<feature type="transmembrane region" description="Helical" evidence="6">
    <location>
        <begin position="134"/>
        <end position="155"/>
    </location>
</feature>
<keyword evidence="3 6" id="KW-0812">Transmembrane</keyword>
<dbReference type="FunFam" id="1.20.1260.100:FF:000001">
    <property type="entry name" value="translocator protein 2"/>
    <property type="match status" value="1"/>
</dbReference>